<feature type="domain" description="Anti-sigma K factor RskA C-terminal" evidence="3">
    <location>
        <begin position="129"/>
        <end position="288"/>
    </location>
</feature>
<reference evidence="4 5" key="1">
    <citation type="submission" date="2016-11" db="EMBL/GenBank/DDBJ databases">
        <authorList>
            <person name="Jaros S."/>
            <person name="Januszkiewicz K."/>
            <person name="Wedrychowicz H."/>
        </authorList>
    </citation>
    <scope>NUCLEOTIDE SEQUENCE [LARGE SCALE GENOMIC DNA]</scope>
    <source>
        <strain evidence="4 5">DSM 21986</strain>
    </source>
</reference>
<proteinExistence type="predicted"/>
<dbReference type="RefSeq" id="WP_073059695.1">
    <property type="nucleotide sequence ID" value="NZ_FQUS01000003.1"/>
</dbReference>
<feature type="compositionally biased region" description="Polar residues" evidence="2">
    <location>
        <begin position="52"/>
        <end position="66"/>
    </location>
</feature>
<dbReference type="GO" id="GO:0005886">
    <property type="term" value="C:plasma membrane"/>
    <property type="evidence" value="ECO:0007669"/>
    <property type="project" value="InterPro"/>
</dbReference>
<dbReference type="GO" id="GO:0016989">
    <property type="term" value="F:sigma factor antagonist activity"/>
    <property type="evidence" value="ECO:0007669"/>
    <property type="project" value="TreeGrafter"/>
</dbReference>
<dbReference type="AlphaFoldDB" id="A0A1M4W997"/>
<keyword evidence="5" id="KW-1185">Reference proteome</keyword>
<sequence>MANEHSHNKTFKERCAGYLLQTLDADERKAFEQMLENATEEQQRLYREMRSVANQPSFTQQPGESSESLKKRLMERIPSEEEDPEAEEIPSPPVPAIEEDLSSENEGDEDMGAEAGEEPFNWATFSTAASFALLILSLSLLFYSFNLSAEINDQESVIDDQQAEITGLEEELRRKEKMLAILESQGLEMVLMSGLEVNPDGYGKVIWDSENRRALLQVSNLPHVPPDKEYQLWIIQNNEPVSAGVFAVSDTSDTFFTFEETADARNDSASAFAITMEPKGGMPQPTGDMYLLGNMNSDAEGP</sequence>
<dbReference type="Pfam" id="PF10099">
    <property type="entry name" value="RskA_C"/>
    <property type="match status" value="1"/>
</dbReference>
<keyword evidence="1" id="KW-0175">Coiled coil</keyword>
<feature type="compositionally biased region" description="Acidic residues" evidence="2">
    <location>
        <begin position="97"/>
        <end position="114"/>
    </location>
</feature>
<dbReference type="GO" id="GO:0006417">
    <property type="term" value="P:regulation of translation"/>
    <property type="evidence" value="ECO:0007669"/>
    <property type="project" value="TreeGrafter"/>
</dbReference>
<organism evidence="4 5">
    <name type="scientific">Fodinibius roseus</name>
    <dbReference type="NCBI Taxonomy" id="1194090"/>
    <lineage>
        <taxon>Bacteria</taxon>
        <taxon>Pseudomonadati</taxon>
        <taxon>Balneolota</taxon>
        <taxon>Balneolia</taxon>
        <taxon>Balneolales</taxon>
        <taxon>Balneolaceae</taxon>
        <taxon>Fodinibius</taxon>
    </lineage>
</organism>
<evidence type="ECO:0000313" key="4">
    <source>
        <dbReference type="EMBL" id="SHE77814.1"/>
    </source>
</evidence>
<accession>A0A1M4W997</accession>
<dbReference type="Proteomes" id="UP000184041">
    <property type="component" value="Unassembled WGS sequence"/>
</dbReference>
<dbReference type="OrthoDB" id="1420916at2"/>
<dbReference type="InterPro" id="IPR051474">
    <property type="entry name" value="Anti-sigma-K/W_factor"/>
</dbReference>
<feature type="compositionally biased region" description="Basic and acidic residues" evidence="2">
    <location>
        <begin position="67"/>
        <end position="79"/>
    </location>
</feature>
<dbReference type="STRING" id="1194090.SAMN05443144_103160"/>
<evidence type="ECO:0000313" key="5">
    <source>
        <dbReference type="Proteomes" id="UP000184041"/>
    </source>
</evidence>
<gene>
    <name evidence="4" type="ORF">SAMN05443144_103160</name>
</gene>
<feature type="coiled-coil region" evidence="1">
    <location>
        <begin position="151"/>
        <end position="185"/>
    </location>
</feature>
<name>A0A1M4W997_9BACT</name>
<evidence type="ECO:0000259" key="3">
    <source>
        <dbReference type="Pfam" id="PF10099"/>
    </source>
</evidence>
<evidence type="ECO:0000256" key="1">
    <source>
        <dbReference type="SAM" id="Coils"/>
    </source>
</evidence>
<dbReference type="PANTHER" id="PTHR37461:SF1">
    <property type="entry name" value="ANTI-SIGMA-K FACTOR RSKA"/>
    <property type="match status" value="1"/>
</dbReference>
<dbReference type="PANTHER" id="PTHR37461">
    <property type="entry name" value="ANTI-SIGMA-K FACTOR RSKA"/>
    <property type="match status" value="1"/>
</dbReference>
<dbReference type="EMBL" id="FQUS01000003">
    <property type="protein sequence ID" value="SHE77814.1"/>
    <property type="molecule type" value="Genomic_DNA"/>
</dbReference>
<dbReference type="InterPro" id="IPR018764">
    <property type="entry name" value="RskA_C"/>
</dbReference>
<evidence type="ECO:0000256" key="2">
    <source>
        <dbReference type="SAM" id="MobiDB-lite"/>
    </source>
</evidence>
<feature type="region of interest" description="Disordered" evidence="2">
    <location>
        <begin position="47"/>
        <end position="114"/>
    </location>
</feature>
<protein>
    <submittedName>
        <fullName evidence="4">Anti-sigma-K factor RskA</fullName>
    </submittedName>
</protein>